<name>A0A645INP7_9ZZZZ</name>
<gene>
    <name evidence="1" type="ORF">SDC9_200144</name>
</gene>
<organism evidence="1">
    <name type="scientific">bioreactor metagenome</name>
    <dbReference type="NCBI Taxonomy" id="1076179"/>
    <lineage>
        <taxon>unclassified sequences</taxon>
        <taxon>metagenomes</taxon>
        <taxon>ecological metagenomes</taxon>
    </lineage>
</organism>
<accession>A0A645INP7</accession>
<comment type="caution">
    <text evidence="1">The sequence shown here is derived from an EMBL/GenBank/DDBJ whole genome shotgun (WGS) entry which is preliminary data.</text>
</comment>
<reference evidence="1" key="1">
    <citation type="submission" date="2019-08" db="EMBL/GenBank/DDBJ databases">
        <authorList>
            <person name="Kucharzyk K."/>
            <person name="Murdoch R.W."/>
            <person name="Higgins S."/>
            <person name="Loffler F."/>
        </authorList>
    </citation>
    <scope>NUCLEOTIDE SEQUENCE</scope>
</reference>
<sequence>MPGGMHQFVQQRGPVIRLRPELRCRRHHNAIGTRTVKRAVLPAMLAADAGCVEYLLYLLLRCTELRRPFCLHRVGQFTLYGFGEAVALGNVEQLQLLQHGQLLHDRFTVAIQKVIAAVAGLFLKWFVDDGQRAGLILPDITASGFRLPESQPAVGRVPVFFSGHPQ</sequence>
<evidence type="ECO:0000313" key="1">
    <source>
        <dbReference type="EMBL" id="MPN52482.1"/>
    </source>
</evidence>
<protein>
    <submittedName>
        <fullName evidence="1">Uncharacterized protein</fullName>
    </submittedName>
</protein>
<dbReference type="AlphaFoldDB" id="A0A645INP7"/>
<proteinExistence type="predicted"/>
<dbReference type="EMBL" id="VSSQ01118632">
    <property type="protein sequence ID" value="MPN52482.1"/>
    <property type="molecule type" value="Genomic_DNA"/>
</dbReference>